<evidence type="ECO:0000259" key="3">
    <source>
        <dbReference type="PROSITE" id="PS51459"/>
    </source>
</evidence>
<dbReference type="OrthoDB" id="9807853at2"/>
<accession>A0A4U1BQ30</accession>
<gene>
    <name evidence="4" type="ORF">FCL42_06135</name>
</gene>
<proteinExistence type="predicted"/>
<sequence>MVVYLERIWPETQKSYRCFCPPPLHQQPLAEQRTLSWPHGRSSPLPIPFDYSHFLSRYLAGGVSLKEGRQISRQRLELVEAGLKTEDPLAAAVVDRARRYRQGMALLSTQPITKASLCQAHQLVAFDVECSGQVRKIQNWVGGHSPVDARMVPVPPDQLPAHLEEFIDYICSRSSWSLEQVVAVVTQFIVLHPFHDGNGRVDRLLLEVLLQSWGQFAHGVVNPILYRLSHRHQGFFDQTMALAQGHWQSLFSFWQSAFDWSAAVSSQFDASMGQAHQKLQRKLALRSISPGANALLKTLYQRPLVTIESASKALGLNPMAAHGTIQELVNLDVLVGYPLRVPKGAFVFECREVLEAWQQMDAAVFQTEVATPQPN</sequence>
<dbReference type="GO" id="GO:0005524">
    <property type="term" value="F:ATP binding"/>
    <property type="evidence" value="ECO:0007669"/>
    <property type="project" value="UniProtKB-KW"/>
</dbReference>
<dbReference type="InterPro" id="IPR003812">
    <property type="entry name" value="Fido"/>
</dbReference>
<dbReference type="InterPro" id="IPR036597">
    <property type="entry name" value="Fido-like_dom_sf"/>
</dbReference>
<evidence type="ECO:0000256" key="1">
    <source>
        <dbReference type="PIRSR" id="PIRSR640198-1"/>
    </source>
</evidence>
<dbReference type="PANTHER" id="PTHR13504">
    <property type="entry name" value="FIDO DOMAIN-CONTAINING PROTEIN DDB_G0283145"/>
    <property type="match status" value="1"/>
</dbReference>
<organism evidence="4 5">
    <name type="scientific">Ferrimonas aestuarii</name>
    <dbReference type="NCBI Taxonomy" id="2569539"/>
    <lineage>
        <taxon>Bacteria</taxon>
        <taxon>Pseudomonadati</taxon>
        <taxon>Pseudomonadota</taxon>
        <taxon>Gammaproteobacteria</taxon>
        <taxon>Alteromonadales</taxon>
        <taxon>Ferrimonadaceae</taxon>
        <taxon>Ferrimonas</taxon>
    </lineage>
</organism>
<name>A0A4U1BQ30_9GAMM</name>
<feature type="binding site" evidence="2">
    <location>
        <begin position="141"/>
        <end position="144"/>
    </location>
    <ligand>
        <name>ATP</name>
        <dbReference type="ChEBI" id="CHEBI:30616"/>
    </ligand>
</feature>
<protein>
    <recommendedName>
        <fullName evidence="3">Fido domain-containing protein</fullName>
    </recommendedName>
</protein>
<keyword evidence="2" id="KW-0067">ATP-binding</keyword>
<dbReference type="Proteomes" id="UP000305675">
    <property type="component" value="Unassembled WGS sequence"/>
</dbReference>
<keyword evidence="2" id="KW-0547">Nucleotide-binding</keyword>
<feature type="active site" evidence="1">
    <location>
        <position position="192"/>
    </location>
</feature>
<dbReference type="SUPFAM" id="SSF140931">
    <property type="entry name" value="Fic-like"/>
    <property type="match status" value="1"/>
</dbReference>
<dbReference type="InterPro" id="IPR040198">
    <property type="entry name" value="Fido_containing"/>
</dbReference>
<dbReference type="Pfam" id="PF02661">
    <property type="entry name" value="Fic"/>
    <property type="match status" value="1"/>
</dbReference>
<dbReference type="EMBL" id="SWCJ01000003">
    <property type="protein sequence ID" value="TKB56709.1"/>
    <property type="molecule type" value="Genomic_DNA"/>
</dbReference>
<feature type="domain" description="Fido" evidence="3">
    <location>
        <begin position="112"/>
        <end position="256"/>
    </location>
</feature>
<evidence type="ECO:0000313" key="4">
    <source>
        <dbReference type="EMBL" id="TKB56709.1"/>
    </source>
</evidence>
<dbReference type="PROSITE" id="PS51459">
    <property type="entry name" value="FIDO"/>
    <property type="match status" value="1"/>
</dbReference>
<keyword evidence="5" id="KW-1185">Reference proteome</keyword>
<evidence type="ECO:0000313" key="5">
    <source>
        <dbReference type="Proteomes" id="UP000305675"/>
    </source>
</evidence>
<comment type="caution">
    <text evidence="4">The sequence shown here is derived from an EMBL/GenBank/DDBJ whole genome shotgun (WGS) entry which is preliminary data.</text>
</comment>
<feature type="binding site" evidence="2">
    <location>
        <begin position="196"/>
        <end position="203"/>
    </location>
    <ligand>
        <name>ATP</name>
        <dbReference type="ChEBI" id="CHEBI:30616"/>
    </ligand>
</feature>
<dbReference type="PANTHER" id="PTHR13504:SF38">
    <property type="entry name" value="FIDO DOMAIN-CONTAINING PROTEIN"/>
    <property type="match status" value="1"/>
</dbReference>
<dbReference type="Gene3D" id="1.10.3290.10">
    <property type="entry name" value="Fido-like domain"/>
    <property type="match status" value="1"/>
</dbReference>
<evidence type="ECO:0000256" key="2">
    <source>
        <dbReference type="PIRSR" id="PIRSR640198-2"/>
    </source>
</evidence>
<dbReference type="AlphaFoldDB" id="A0A4U1BQ30"/>
<reference evidence="4 5" key="1">
    <citation type="submission" date="2019-04" db="EMBL/GenBank/DDBJ databases">
        <authorList>
            <person name="Hwang J.C."/>
        </authorList>
    </citation>
    <scope>NUCLEOTIDE SEQUENCE [LARGE SCALE GENOMIC DNA]</scope>
    <source>
        <strain evidence="4 5">IMCC35002</strain>
    </source>
</reference>